<feature type="chain" id="PRO_5003468820" description="galacturonan 1,4-alpha-galacturonidase" evidence="17">
    <location>
        <begin position="22"/>
        <end position="457"/>
    </location>
</feature>
<comment type="similarity">
    <text evidence="2 16">Belongs to the glycosyl hydrolase 28 family.</text>
</comment>
<evidence type="ECO:0000256" key="15">
    <source>
        <dbReference type="ARBA" id="ARBA00048766"/>
    </source>
</evidence>
<evidence type="ECO:0000256" key="13">
    <source>
        <dbReference type="ARBA" id="ARBA00041474"/>
    </source>
</evidence>
<dbReference type="PANTHER" id="PTHR31736">
    <property type="match status" value="1"/>
</dbReference>
<keyword evidence="9 16" id="KW-0326">Glycosidase</keyword>
<dbReference type="InterPro" id="IPR011050">
    <property type="entry name" value="Pectin_lyase_fold/virulence"/>
</dbReference>
<keyword evidence="7" id="KW-1015">Disulfide bond</keyword>
<evidence type="ECO:0000256" key="4">
    <source>
        <dbReference type="ARBA" id="ARBA00022729"/>
    </source>
</evidence>
<reference evidence="18 19" key="1">
    <citation type="journal article" date="2011" name="PLoS Pathog.">
        <title>Endophytic Life Strategies Decoded by Genome and Transcriptome Analyses of the Mutualistic Root Symbiont Piriformospora indica.</title>
        <authorList>
            <person name="Zuccaro A."/>
            <person name="Lahrmann U."/>
            <person name="Guldener U."/>
            <person name="Langen G."/>
            <person name="Pfiffi S."/>
            <person name="Biedenkopf D."/>
            <person name="Wong P."/>
            <person name="Samans B."/>
            <person name="Grimm C."/>
            <person name="Basiewicz M."/>
            <person name="Murat C."/>
            <person name="Martin F."/>
            <person name="Kogel K.H."/>
        </authorList>
    </citation>
    <scope>NUCLEOTIDE SEQUENCE [LARGE SCALE GENOMIC DNA]</scope>
    <source>
        <strain evidence="18 19">DSM 11827</strain>
    </source>
</reference>
<protein>
    <recommendedName>
        <fullName evidence="12">galacturonan 1,4-alpha-galacturonidase</fullName>
        <ecNumber evidence="12">3.2.1.67</ecNumber>
    </recommendedName>
    <alternativeName>
        <fullName evidence="13">Galacturan 1,4-alpha-galacturonidase C</fullName>
    </alternativeName>
    <alternativeName>
        <fullName evidence="14">Poly(1,4-alpha-D-galacturonide)galacturonohydrolase C</fullName>
    </alternativeName>
</protein>
<evidence type="ECO:0000256" key="14">
    <source>
        <dbReference type="ARBA" id="ARBA00042262"/>
    </source>
</evidence>
<dbReference type="Pfam" id="PF00295">
    <property type="entry name" value="Glyco_hydro_28"/>
    <property type="match status" value="1"/>
</dbReference>
<sequence>MLKSTFVTLALSLLVVDSVAADQSWQSSLWKGSYGGYPYYSKTCVVPHKDGQDDSPEIVKVFQQCNKNAQIVFKEGVDYNMWSPMSWVNLSGVTISLNGNLHLPNNITAVQQKVATNPNPPSNYAIPWIYIQGSNVYLKGSSSKKGGAFHGYGQQWWDIGNRTLRPQLATFNVTKGWISKIKVIKPVAWGFNIPGVNITITDHFVDAAPGNSTRDSTISFPFNTDGFNMAGQNIVLDGYYGHNGDDCVSVVNGARNILAKNGYCGFSSHGLSIGSLGRNGANHTVKNVLFKDWTMEGAVYGARFKSWTGGRGLAENVTWQNIKVVNVSTPIFVTQNYYDQDKGPRPNNTEGTSTHLNNILFDNFSGTIGPNPTDGTCISNPCWNYVQGADGTQAIIFDLFNNTALNLQATRVKTKPIKGSYSDTTVICDPSTLAPGEQNTLGFQCQRGPFVTTPITA</sequence>
<dbReference type="PANTHER" id="PTHR31736:SF11">
    <property type="entry name" value="EXOPOLYGALACTURONASE C-RELATED"/>
    <property type="match status" value="1"/>
</dbReference>
<evidence type="ECO:0000256" key="12">
    <source>
        <dbReference type="ARBA" id="ARBA00038933"/>
    </source>
</evidence>
<dbReference type="EC" id="3.2.1.67" evidence="12"/>
<evidence type="ECO:0000256" key="10">
    <source>
        <dbReference type="ARBA" id="ARBA00023316"/>
    </source>
</evidence>
<dbReference type="GO" id="GO:0004650">
    <property type="term" value="F:polygalacturonase activity"/>
    <property type="evidence" value="ECO:0007669"/>
    <property type="project" value="InterPro"/>
</dbReference>
<comment type="subcellular location">
    <subcellularLocation>
        <location evidence="1">Secreted</location>
    </subcellularLocation>
</comment>
<evidence type="ECO:0000256" key="1">
    <source>
        <dbReference type="ARBA" id="ARBA00004613"/>
    </source>
</evidence>
<dbReference type="OrthoDB" id="187139at2759"/>
<dbReference type="STRING" id="1109443.G4TKC9"/>
<comment type="function">
    <text evidence="11">Specific in hydrolyzing the terminal glycosidic bond of polygalacturonic acid and oligogalacturonates.</text>
</comment>
<dbReference type="OMA" id="RFKSWIG"/>
<dbReference type="InterPro" id="IPR012334">
    <property type="entry name" value="Pectin_lyas_fold"/>
</dbReference>
<comment type="catalytic activity">
    <reaction evidence="15">
        <text>[(1-&gt;4)-alpha-D-galacturonosyl](n) + H2O = alpha-D-galacturonate + [(1-&gt;4)-alpha-D-galacturonosyl](n-1)</text>
        <dbReference type="Rhea" id="RHEA:14117"/>
        <dbReference type="Rhea" id="RHEA-COMP:14570"/>
        <dbReference type="Rhea" id="RHEA-COMP:14572"/>
        <dbReference type="ChEBI" id="CHEBI:15377"/>
        <dbReference type="ChEBI" id="CHEBI:58658"/>
        <dbReference type="ChEBI" id="CHEBI:140523"/>
        <dbReference type="EC" id="3.2.1.67"/>
    </reaction>
</comment>
<evidence type="ECO:0000256" key="7">
    <source>
        <dbReference type="ARBA" id="ARBA00023157"/>
    </source>
</evidence>
<evidence type="ECO:0000256" key="5">
    <source>
        <dbReference type="ARBA" id="ARBA00022737"/>
    </source>
</evidence>
<evidence type="ECO:0000256" key="6">
    <source>
        <dbReference type="ARBA" id="ARBA00022801"/>
    </source>
</evidence>
<evidence type="ECO:0000313" key="19">
    <source>
        <dbReference type="Proteomes" id="UP000007148"/>
    </source>
</evidence>
<keyword evidence="8" id="KW-0325">Glycoprotein</keyword>
<keyword evidence="4 17" id="KW-0732">Signal</keyword>
<dbReference type="SUPFAM" id="SSF51126">
    <property type="entry name" value="Pectin lyase-like"/>
    <property type="match status" value="1"/>
</dbReference>
<evidence type="ECO:0000256" key="3">
    <source>
        <dbReference type="ARBA" id="ARBA00022525"/>
    </source>
</evidence>
<keyword evidence="3" id="KW-0964">Secreted</keyword>
<evidence type="ECO:0000313" key="18">
    <source>
        <dbReference type="EMBL" id="CCA71772.1"/>
    </source>
</evidence>
<keyword evidence="10" id="KW-0961">Cell wall biogenesis/degradation</keyword>
<evidence type="ECO:0000256" key="2">
    <source>
        <dbReference type="ARBA" id="ARBA00008834"/>
    </source>
</evidence>
<dbReference type="InParanoid" id="G4TKC9"/>
<accession>G4TKC9</accession>
<evidence type="ECO:0000256" key="11">
    <source>
        <dbReference type="ARBA" id="ARBA00037312"/>
    </source>
</evidence>
<dbReference type="EMBL" id="CAFZ01000134">
    <property type="protein sequence ID" value="CCA71772.1"/>
    <property type="molecule type" value="Genomic_DNA"/>
</dbReference>
<gene>
    <name evidence="18" type="ORF">PIIN_05707</name>
</gene>
<proteinExistence type="inferred from homology"/>
<name>G4TKC9_SERID</name>
<evidence type="ECO:0000256" key="17">
    <source>
        <dbReference type="SAM" id="SignalP"/>
    </source>
</evidence>
<dbReference type="GO" id="GO:0005576">
    <property type="term" value="C:extracellular region"/>
    <property type="evidence" value="ECO:0007669"/>
    <property type="project" value="UniProtKB-SubCell"/>
</dbReference>
<keyword evidence="6 16" id="KW-0378">Hydrolase</keyword>
<dbReference type="eggNOG" id="ENOG502SI66">
    <property type="taxonomic scope" value="Eukaryota"/>
</dbReference>
<dbReference type="GO" id="GO:0071555">
    <property type="term" value="P:cell wall organization"/>
    <property type="evidence" value="ECO:0007669"/>
    <property type="project" value="UniProtKB-KW"/>
</dbReference>
<dbReference type="Proteomes" id="UP000007148">
    <property type="component" value="Unassembled WGS sequence"/>
</dbReference>
<comment type="caution">
    <text evidence="18">The sequence shown here is derived from an EMBL/GenBank/DDBJ whole genome shotgun (WGS) entry which is preliminary data.</text>
</comment>
<dbReference type="GO" id="GO:0005975">
    <property type="term" value="P:carbohydrate metabolic process"/>
    <property type="evidence" value="ECO:0007669"/>
    <property type="project" value="InterPro"/>
</dbReference>
<keyword evidence="19" id="KW-1185">Reference proteome</keyword>
<organism evidence="18 19">
    <name type="scientific">Serendipita indica (strain DSM 11827)</name>
    <name type="common">Root endophyte fungus</name>
    <name type="synonym">Piriformospora indica</name>
    <dbReference type="NCBI Taxonomy" id="1109443"/>
    <lineage>
        <taxon>Eukaryota</taxon>
        <taxon>Fungi</taxon>
        <taxon>Dikarya</taxon>
        <taxon>Basidiomycota</taxon>
        <taxon>Agaricomycotina</taxon>
        <taxon>Agaricomycetes</taxon>
        <taxon>Sebacinales</taxon>
        <taxon>Serendipitaceae</taxon>
        <taxon>Serendipita</taxon>
    </lineage>
</organism>
<dbReference type="HOGENOM" id="CLU_016031_1_2_1"/>
<evidence type="ECO:0000256" key="16">
    <source>
        <dbReference type="RuleBase" id="RU361169"/>
    </source>
</evidence>
<dbReference type="Gene3D" id="2.160.20.10">
    <property type="entry name" value="Single-stranded right-handed beta-helix, Pectin lyase-like"/>
    <property type="match status" value="1"/>
</dbReference>
<dbReference type="AlphaFoldDB" id="G4TKC9"/>
<feature type="signal peptide" evidence="17">
    <location>
        <begin position="1"/>
        <end position="21"/>
    </location>
</feature>
<dbReference type="GO" id="GO:0047911">
    <property type="term" value="F:galacturan 1,4-alpha-galacturonidase activity"/>
    <property type="evidence" value="ECO:0007669"/>
    <property type="project" value="UniProtKB-EC"/>
</dbReference>
<dbReference type="InterPro" id="IPR000743">
    <property type="entry name" value="Glyco_hydro_28"/>
</dbReference>
<keyword evidence="5" id="KW-0677">Repeat</keyword>
<evidence type="ECO:0000256" key="9">
    <source>
        <dbReference type="ARBA" id="ARBA00023295"/>
    </source>
</evidence>
<evidence type="ECO:0000256" key="8">
    <source>
        <dbReference type="ARBA" id="ARBA00023180"/>
    </source>
</evidence>